<gene>
    <name evidence="2" type="ORF">FYK55_16985</name>
</gene>
<comment type="caution">
    <text evidence="2">The sequence shown here is derived from an EMBL/GenBank/DDBJ whole genome shotgun (WGS) entry which is preliminary data.</text>
</comment>
<dbReference type="EMBL" id="VWOX01000009">
    <property type="protein sequence ID" value="KAA5541891.1"/>
    <property type="molecule type" value="Genomic_DNA"/>
</dbReference>
<evidence type="ECO:0000256" key="1">
    <source>
        <dbReference type="SAM" id="MobiDB-lite"/>
    </source>
</evidence>
<dbReference type="RefSeq" id="WP_150077625.1">
    <property type="nucleotide sequence ID" value="NZ_VWOX01000009.1"/>
</dbReference>
<feature type="region of interest" description="Disordered" evidence="1">
    <location>
        <begin position="38"/>
        <end position="68"/>
    </location>
</feature>
<feature type="compositionally biased region" description="Polar residues" evidence="1">
    <location>
        <begin position="38"/>
        <end position="47"/>
    </location>
</feature>
<protein>
    <submittedName>
        <fullName evidence="2">Uncharacterized protein</fullName>
    </submittedName>
</protein>
<proteinExistence type="predicted"/>
<keyword evidence="3" id="KW-1185">Reference proteome</keyword>
<reference evidence="2 3" key="1">
    <citation type="submission" date="2019-08" db="EMBL/GenBank/DDBJ databases">
        <authorList>
            <person name="Dhanesh K."/>
            <person name="Kumar G."/>
            <person name="Sasikala C."/>
            <person name="Venkata Ramana C."/>
        </authorList>
    </citation>
    <scope>NUCLEOTIDE SEQUENCE [LARGE SCALE GENOMIC DNA]</scope>
    <source>
        <strain evidence="2 3">JC645</strain>
    </source>
</reference>
<accession>A0A5M6D334</accession>
<organism evidence="2 3">
    <name type="scientific">Roseiconus nitratireducens</name>
    <dbReference type="NCBI Taxonomy" id="2605748"/>
    <lineage>
        <taxon>Bacteria</taxon>
        <taxon>Pseudomonadati</taxon>
        <taxon>Planctomycetota</taxon>
        <taxon>Planctomycetia</taxon>
        <taxon>Pirellulales</taxon>
        <taxon>Pirellulaceae</taxon>
        <taxon>Roseiconus</taxon>
    </lineage>
</organism>
<name>A0A5M6D334_9BACT</name>
<evidence type="ECO:0000313" key="3">
    <source>
        <dbReference type="Proteomes" id="UP000324479"/>
    </source>
</evidence>
<evidence type="ECO:0000313" key="2">
    <source>
        <dbReference type="EMBL" id="KAA5541891.1"/>
    </source>
</evidence>
<dbReference type="Proteomes" id="UP000324479">
    <property type="component" value="Unassembled WGS sequence"/>
</dbReference>
<sequence length="68" mass="7185">MLLCTDVADMSPDERCHEIVSIFAGVFLRIGRDAVASQTGENSSESSLKPAPQPLDPSAETVLSVHTG</sequence>
<dbReference type="AlphaFoldDB" id="A0A5M6D334"/>